<dbReference type="EMBL" id="CP036150">
    <property type="protein sequence ID" value="QEN07548.1"/>
    <property type="molecule type" value="Genomic_DNA"/>
</dbReference>
<dbReference type="Gene3D" id="3.30.1330.40">
    <property type="entry name" value="RutC-like"/>
    <property type="match status" value="1"/>
</dbReference>
<dbReference type="EC" id="5.4.99.5" evidence="1"/>
<dbReference type="Proteomes" id="UP000324209">
    <property type="component" value="Chromosome"/>
</dbReference>
<dbReference type="Pfam" id="PF07736">
    <property type="entry name" value="CM_1"/>
    <property type="match status" value="1"/>
</dbReference>
<dbReference type="AlphaFoldDB" id="A0A5C1QJP7"/>
<accession>A0A5C1QJP7</accession>
<dbReference type="RefSeq" id="WP_149485628.1">
    <property type="nucleotide sequence ID" value="NZ_CP036150.1"/>
</dbReference>
<proteinExistence type="predicted"/>
<keyword evidence="3" id="KW-1185">Reference proteome</keyword>
<evidence type="ECO:0000313" key="3">
    <source>
        <dbReference type="Proteomes" id="UP000324209"/>
    </source>
</evidence>
<dbReference type="InterPro" id="IPR035959">
    <property type="entry name" value="RutC-like_sf"/>
</dbReference>
<gene>
    <name evidence="2" type="ORF">EXM22_05925</name>
</gene>
<dbReference type="OrthoDB" id="9802232at2"/>
<dbReference type="KEGG" id="ock:EXM22_05925"/>
<dbReference type="GO" id="GO:0009073">
    <property type="term" value="P:aromatic amino acid family biosynthetic process"/>
    <property type="evidence" value="ECO:0007669"/>
    <property type="project" value="UniProtKB-UniRule"/>
</dbReference>
<sequence length="123" mass="13945">MVKAVRGAISLDSNSERELTLCVDKLYKDLMRLNRLKATDLVSIIFSQTQDITFNPAKALRLSNNLNDTPLFCTQEAVCEDFTQPRMLRILMTYNSENDTKPIPVYLGDARLLRTDISSDSNV</sequence>
<comment type="catalytic activity">
    <reaction evidence="1">
        <text>chorismate = prephenate</text>
        <dbReference type="Rhea" id="RHEA:13897"/>
        <dbReference type="ChEBI" id="CHEBI:29748"/>
        <dbReference type="ChEBI" id="CHEBI:29934"/>
        <dbReference type="EC" id="5.4.99.5"/>
    </reaction>
</comment>
<protein>
    <recommendedName>
        <fullName evidence="1">chorismate mutase</fullName>
        <ecNumber evidence="1">5.4.99.5</ecNumber>
    </recommendedName>
</protein>
<dbReference type="PANTHER" id="PTHR21164:SF0">
    <property type="entry name" value="CHORISMATE MUTASE AROH"/>
    <property type="match status" value="1"/>
</dbReference>
<dbReference type="PANTHER" id="PTHR21164">
    <property type="entry name" value="CHORISMATE MUTASE"/>
    <property type="match status" value="1"/>
</dbReference>
<keyword evidence="1" id="KW-0057">Aromatic amino acid biosynthesis</keyword>
<evidence type="ECO:0000313" key="2">
    <source>
        <dbReference type="EMBL" id="QEN07548.1"/>
    </source>
</evidence>
<reference evidence="2 3" key="1">
    <citation type="submission" date="2019-02" db="EMBL/GenBank/DDBJ databases">
        <title>Complete Genome Sequence and Methylome Analysis of free living Spirochaetas.</title>
        <authorList>
            <person name="Fomenkov A."/>
            <person name="Dubinina G."/>
            <person name="Leshcheva N."/>
            <person name="Mikheeva N."/>
            <person name="Grabovich M."/>
            <person name="Vincze T."/>
            <person name="Roberts R.J."/>
        </authorList>
    </citation>
    <scope>NUCLEOTIDE SEQUENCE [LARGE SCALE GENOMIC DNA]</scope>
    <source>
        <strain evidence="2 3">K2</strain>
    </source>
</reference>
<name>A0A5C1QJP7_9SPIO</name>
<dbReference type="GO" id="GO:0008652">
    <property type="term" value="P:amino acid biosynthetic process"/>
    <property type="evidence" value="ECO:0007669"/>
    <property type="project" value="UniProtKB-UniRule"/>
</dbReference>
<dbReference type="InterPro" id="IPR008243">
    <property type="entry name" value="Chorismate_mutase_AroH"/>
</dbReference>
<dbReference type="GO" id="GO:0046417">
    <property type="term" value="P:chorismate metabolic process"/>
    <property type="evidence" value="ECO:0007669"/>
    <property type="project" value="TreeGrafter"/>
</dbReference>
<dbReference type="PROSITE" id="PS51167">
    <property type="entry name" value="CHORISMATE_MUT_1"/>
    <property type="match status" value="1"/>
</dbReference>
<organism evidence="2 3">
    <name type="scientific">Oceanispirochaeta crateris</name>
    <dbReference type="NCBI Taxonomy" id="2518645"/>
    <lineage>
        <taxon>Bacteria</taxon>
        <taxon>Pseudomonadati</taxon>
        <taxon>Spirochaetota</taxon>
        <taxon>Spirochaetia</taxon>
        <taxon>Spirochaetales</taxon>
        <taxon>Spirochaetaceae</taxon>
        <taxon>Oceanispirochaeta</taxon>
    </lineage>
</organism>
<evidence type="ECO:0000256" key="1">
    <source>
        <dbReference type="PROSITE-ProRule" id="PRU00514"/>
    </source>
</evidence>
<keyword evidence="1" id="KW-0413">Isomerase</keyword>
<keyword evidence="1" id="KW-0028">Amino-acid biosynthesis</keyword>
<dbReference type="GO" id="GO:0004106">
    <property type="term" value="F:chorismate mutase activity"/>
    <property type="evidence" value="ECO:0007669"/>
    <property type="project" value="UniProtKB-EC"/>
</dbReference>
<dbReference type="SUPFAM" id="SSF55298">
    <property type="entry name" value="YjgF-like"/>
    <property type="match status" value="1"/>
</dbReference>